<evidence type="ECO:0000313" key="2">
    <source>
        <dbReference type="EMBL" id="TCJ16218.1"/>
    </source>
</evidence>
<feature type="region of interest" description="Disordered" evidence="1">
    <location>
        <begin position="130"/>
        <end position="160"/>
    </location>
</feature>
<dbReference type="RefSeq" id="WP_132691614.1">
    <property type="nucleotide sequence ID" value="NZ_SKBU01000017.1"/>
</dbReference>
<dbReference type="EMBL" id="SKBU01000017">
    <property type="protein sequence ID" value="TCJ16218.1"/>
    <property type="molecule type" value="Genomic_DNA"/>
</dbReference>
<sequence length="160" mass="17201">MHDGKAGGPKGSGEPRKPVRAFDTMAALDRLKSEKTYEDHGRSILILANEPSLKLALTAIAAGRRTGERRVAGASTVQVLEGEVRFRVEEERHELSAGGTLVLRGNVSYDAEALSDAAFLHTLVQPLEQGRGFPQPVHPTEPAEGRADLDLPGADRASER</sequence>
<feature type="region of interest" description="Disordered" evidence="1">
    <location>
        <begin position="1"/>
        <end position="21"/>
    </location>
</feature>
<evidence type="ECO:0008006" key="4">
    <source>
        <dbReference type="Google" id="ProtNLM"/>
    </source>
</evidence>
<gene>
    <name evidence="2" type="ORF">E0L93_10320</name>
</gene>
<organism evidence="2 3">
    <name type="scientific">Rubrobacter taiwanensis</name>
    <dbReference type="NCBI Taxonomy" id="185139"/>
    <lineage>
        <taxon>Bacteria</taxon>
        <taxon>Bacillati</taxon>
        <taxon>Actinomycetota</taxon>
        <taxon>Rubrobacteria</taxon>
        <taxon>Rubrobacterales</taxon>
        <taxon>Rubrobacteraceae</taxon>
        <taxon>Rubrobacter</taxon>
    </lineage>
</organism>
<evidence type="ECO:0000313" key="3">
    <source>
        <dbReference type="Proteomes" id="UP000295244"/>
    </source>
</evidence>
<proteinExistence type="predicted"/>
<dbReference type="Proteomes" id="UP000295244">
    <property type="component" value="Unassembled WGS sequence"/>
</dbReference>
<evidence type="ECO:0000256" key="1">
    <source>
        <dbReference type="SAM" id="MobiDB-lite"/>
    </source>
</evidence>
<accession>A0A4R1BGL1</accession>
<feature type="compositionally biased region" description="Gly residues" evidence="1">
    <location>
        <begin position="1"/>
        <end position="11"/>
    </location>
</feature>
<dbReference type="SUPFAM" id="SSF51182">
    <property type="entry name" value="RmlC-like cupins"/>
    <property type="match status" value="1"/>
</dbReference>
<protein>
    <recommendedName>
        <fullName evidence="4">Cupin domain-containing protein</fullName>
    </recommendedName>
</protein>
<comment type="caution">
    <text evidence="2">The sequence shown here is derived from an EMBL/GenBank/DDBJ whole genome shotgun (WGS) entry which is preliminary data.</text>
</comment>
<dbReference type="AlphaFoldDB" id="A0A4R1BGL1"/>
<name>A0A4R1BGL1_9ACTN</name>
<dbReference type="Gene3D" id="2.60.120.10">
    <property type="entry name" value="Jelly Rolls"/>
    <property type="match status" value="1"/>
</dbReference>
<reference evidence="2 3" key="1">
    <citation type="submission" date="2019-03" db="EMBL/GenBank/DDBJ databases">
        <title>Whole genome sequence of a novel Rubrobacter taiwanensis strain, isolated from Yellowstone National Park.</title>
        <authorList>
            <person name="Freed S."/>
            <person name="Ramaley R.F."/>
            <person name="Kyndt J.A."/>
        </authorList>
    </citation>
    <scope>NUCLEOTIDE SEQUENCE [LARGE SCALE GENOMIC DNA]</scope>
    <source>
        <strain evidence="2 3">Yellowstone</strain>
    </source>
</reference>
<dbReference type="OrthoDB" id="5190473at2"/>
<dbReference type="InterPro" id="IPR014710">
    <property type="entry name" value="RmlC-like_jellyroll"/>
</dbReference>
<dbReference type="InterPro" id="IPR011051">
    <property type="entry name" value="RmlC_Cupin_sf"/>
</dbReference>
<keyword evidence="3" id="KW-1185">Reference proteome</keyword>